<dbReference type="InterPro" id="IPR051351">
    <property type="entry name" value="Ascorbate-PTS_EIIA_comp"/>
</dbReference>
<dbReference type="eggNOG" id="COG1762">
    <property type="taxonomic scope" value="Bacteria"/>
</dbReference>
<keyword evidence="3" id="KW-0963">Cytoplasm</keyword>
<dbReference type="PATRIC" id="fig|1158607.3.peg.3050"/>
<evidence type="ECO:0000256" key="10">
    <source>
        <dbReference type="ARBA" id="ARBA00042072"/>
    </source>
</evidence>
<evidence type="ECO:0000256" key="2">
    <source>
        <dbReference type="ARBA" id="ARBA00022448"/>
    </source>
</evidence>
<dbReference type="Gene3D" id="3.40.930.10">
    <property type="entry name" value="Mannitol-specific EII, Chain A"/>
    <property type="match status" value="1"/>
</dbReference>
<gene>
    <name evidence="12" type="ORF">UAU_03066</name>
</gene>
<organism evidence="12 13">
    <name type="scientific">Enterococcus pallens ATCC BAA-351</name>
    <dbReference type="NCBI Taxonomy" id="1158607"/>
    <lineage>
        <taxon>Bacteria</taxon>
        <taxon>Bacillati</taxon>
        <taxon>Bacillota</taxon>
        <taxon>Bacilli</taxon>
        <taxon>Lactobacillales</taxon>
        <taxon>Enterococcaceae</taxon>
        <taxon>Enterococcus</taxon>
    </lineage>
</organism>
<dbReference type="PROSITE" id="PS51094">
    <property type="entry name" value="PTS_EIIA_TYPE_2"/>
    <property type="match status" value="1"/>
</dbReference>
<comment type="caution">
    <text evidence="12">The sequence shown here is derived from an EMBL/GenBank/DDBJ whole genome shotgun (WGS) entry which is preliminary data.</text>
</comment>
<dbReference type="STRING" id="160454.RV10_GL005079"/>
<name>R2SUJ3_9ENTE</name>
<evidence type="ECO:0000259" key="11">
    <source>
        <dbReference type="PROSITE" id="PS51094"/>
    </source>
</evidence>
<dbReference type="PANTHER" id="PTHR36203:SF1">
    <property type="entry name" value="ASCORBATE-SPECIFIC PTS SYSTEM EIIA COMPONENT"/>
    <property type="match status" value="1"/>
</dbReference>
<dbReference type="CDD" id="cd00211">
    <property type="entry name" value="PTS_IIA_fru"/>
    <property type="match status" value="1"/>
</dbReference>
<keyword evidence="2" id="KW-0813">Transport</keyword>
<sequence>MLREQLQGNCQFLPMAETWQQAIETAAQPLLQKGIIQPSYIQAMIQNVIDNGNYIIILPKIAMPHARPELGSNGVGISFMKLEQPVLFPKEEPVEQFFVLASDSPDGHLELMADLAEILSDVDLYEMLLNIQTEEALLALVEE</sequence>
<keyword evidence="4" id="KW-0597">Phosphoprotein</keyword>
<keyword evidence="5" id="KW-0808">Transferase</keyword>
<evidence type="ECO:0000256" key="8">
    <source>
        <dbReference type="ARBA" id="ARBA00037387"/>
    </source>
</evidence>
<evidence type="ECO:0000256" key="9">
    <source>
        <dbReference type="ARBA" id="ARBA00041175"/>
    </source>
</evidence>
<keyword evidence="6" id="KW-0598">Phosphotransferase system</keyword>
<dbReference type="HOGENOM" id="CLU_072531_2_0_9"/>
<dbReference type="GO" id="GO:0009401">
    <property type="term" value="P:phosphoenolpyruvate-dependent sugar phosphotransferase system"/>
    <property type="evidence" value="ECO:0007669"/>
    <property type="project" value="UniProtKB-KW"/>
</dbReference>
<dbReference type="RefSeq" id="WP_010758048.1">
    <property type="nucleotide sequence ID" value="NZ_ASWD01000001.1"/>
</dbReference>
<dbReference type="OrthoDB" id="369398at2"/>
<dbReference type="SUPFAM" id="SSF55804">
    <property type="entry name" value="Phoshotransferase/anion transport protein"/>
    <property type="match status" value="1"/>
</dbReference>
<reference evidence="12 13" key="1">
    <citation type="submission" date="2013-02" db="EMBL/GenBank/DDBJ databases">
        <title>The Genome Sequence of Enterococcus pallens BAA-351.</title>
        <authorList>
            <consortium name="The Broad Institute Genome Sequencing Platform"/>
            <consortium name="The Broad Institute Genome Sequencing Center for Infectious Disease"/>
            <person name="Earl A.M."/>
            <person name="Gilmore M.S."/>
            <person name="Lebreton F."/>
            <person name="Walker B."/>
            <person name="Young S.K."/>
            <person name="Zeng Q."/>
            <person name="Gargeya S."/>
            <person name="Fitzgerald M."/>
            <person name="Haas B."/>
            <person name="Abouelleil A."/>
            <person name="Alvarado L."/>
            <person name="Arachchi H.M."/>
            <person name="Berlin A.M."/>
            <person name="Chapman S.B."/>
            <person name="Dewar J."/>
            <person name="Goldberg J."/>
            <person name="Griggs A."/>
            <person name="Gujja S."/>
            <person name="Hansen M."/>
            <person name="Howarth C."/>
            <person name="Imamovic A."/>
            <person name="Larimer J."/>
            <person name="McCowan C."/>
            <person name="Murphy C."/>
            <person name="Neiman D."/>
            <person name="Pearson M."/>
            <person name="Priest M."/>
            <person name="Roberts A."/>
            <person name="Saif S."/>
            <person name="Shea T."/>
            <person name="Sisk P."/>
            <person name="Sykes S."/>
            <person name="Wortman J."/>
            <person name="Nusbaum C."/>
            <person name="Birren B."/>
        </authorList>
    </citation>
    <scope>NUCLEOTIDE SEQUENCE [LARGE SCALE GENOMIC DNA]</scope>
    <source>
        <strain evidence="12 13">ATCC BAA-351</strain>
    </source>
</reference>
<feature type="domain" description="PTS EIIA type-2" evidence="11">
    <location>
        <begin position="1"/>
        <end position="143"/>
    </location>
</feature>
<evidence type="ECO:0000313" key="12">
    <source>
        <dbReference type="EMBL" id="EOH91764.1"/>
    </source>
</evidence>
<accession>R2SUJ3</accession>
<evidence type="ECO:0000256" key="4">
    <source>
        <dbReference type="ARBA" id="ARBA00022553"/>
    </source>
</evidence>
<evidence type="ECO:0000256" key="1">
    <source>
        <dbReference type="ARBA" id="ARBA00004496"/>
    </source>
</evidence>
<dbReference type="Proteomes" id="UP000013782">
    <property type="component" value="Unassembled WGS sequence"/>
</dbReference>
<dbReference type="GO" id="GO:0016301">
    <property type="term" value="F:kinase activity"/>
    <property type="evidence" value="ECO:0007669"/>
    <property type="project" value="UniProtKB-KW"/>
</dbReference>
<dbReference type="PANTHER" id="PTHR36203">
    <property type="entry name" value="ASCORBATE-SPECIFIC PTS SYSTEM EIIA COMPONENT"/>
    <property type="match status" value="1"/>
</dbReference>
<evidence type="ECO:0000256" key="5">
    <source>
        <dbReference type="ARBA" id="ARBA00022679"/>
    </source>
</evidence>
<dbReference type="AlphaFoldDB" id="R2SUJ3"/>
<comment type="function">
    <text evidence="8">The phosphoenolpyruvate-dependent sugar phosphotransferase system (sugar PTS), a major carbohydrate active transport system, catalyzes the phosphorylation of incoming sugar substrates concomitantly with their translocation across the cell membrane. The enzyme II UlaABC PTS system is involved in ascorbate transport.</text>
</comment>
<evidence type="ECO:0000256" key="3">
    <source>
        <dbReference type="ARBA" id="ARBA00022490"/>
    </source>
</evidence>
<protein>
    <recommendedName>
        <fullName evidence="9">Ascorbate-specific PTS system EIIA component</fullName>
    </recommendedName>
    <alternativeName>
        <fullName evidence="10">Ascorbate-specific phosphotransferase enzyme IIA component</fullName>
    </alternativeName>
</protein>
<evidence type="ECO:0000313" key="13">
    <source>
        <dbReference type="Proteomes" id="UP000013782"/>
    </source>
</evidence>
<comment type="subcellular location">
    <subcellularLocation>
        <location evidence="1">Cytoplasm</location>
    </subcellularLocation>
</comment>
<keyword evidence="7" id="KW-0418">Kinase</keyword>
<dbReference type="Pfam" id="PF00359">
    <property type="entry name" value="PTS_EIIA_2"/>
    <property type="match status" value="1"/>
</dbReference>
<keyword evidence="13" id="KW-1185">Reference proteome</keyword>
<evidence type="ECO:0000256" key="7">
    <source>
        <dbReference type="ARBA" id="ARBA00022777"/>
    </source>
</evidence>
<dbReference type="EMBL" id="AJAQ01000033">
    <property type="protein sequence ID" value="EOH91764.1"/>
    <property type="molecule type" value="Genomic_DNA"/>
</dbReference>
<dbReference type="InterPro" id="IPR002178">
    <property type="entry name" value="PTS_EIIA_type-2_dom"/>
</dbReference>
<dbReference type="InterPro" id="IPR016152">
    <property type="entry name" value="PTrfase/Anion_transptr"/>
</dbReference>
<evidence type="ECO:0000256" key="6">
    <source>
        <dbReference type="ARBA" id="ARBA00022683"/>
    </source>
</evidence>
<proteinExistence type="predicted"/>
<dbReference type="GO" id="GO:0005737">
    <property type="term" value="C:cytoplasm"/>
    <property type="evidence" value="ECO:0007669"/>
    <property type="project" value="UniProtKB-SubCell"/>
</dbReference>